<dbReference type="EMBL" id="CGIH01000032">
    <property type="protein sequence ID" value="CFX84157.1"/>
    <property type="molecule type" value="Genomic_DNA"/>
</dbReference>
<dbReference type="OrthoDB" id="9798835at2"/>
<dbReference type="Gene3D" id="1.10.10.10">
    <property type="entry name" value="Winged helix-like DNA-binding domain superfamily/Winged helix DNA-binding domain"/>
    <property type="match status" value="1"/>
</dbReference>
<dbReference type="GO" id="GO:0003700">
    <property type="term" value="F:DNA-binding transcription factor activity"/>
    <property type="evidence" value="ECO:0007669"/>
    <property type="project" value="InterPro"/>
</dbReference>
<dbReference type="GO" id="GO:0003677">
    <property type="term" value="F:DNA binding"/>
    <property type="evidence" value="ECO:0007669"/>
    <property type="project" value="UniProtKB-KW"/>
</dbReference>
<reference evidence="5 6" key="1">
    <citation type="submission" date="2015-03" db="EMBL/GenBank/DDBJ databases">
        <authorList>
            <person name="Murphy D."/>
        </authorList>
    </citation>
    <scope>NUCLEOTIDE SEQUENCE [LARGE SCALE GENOMIC DNA]</scope>
    <source>
        <strain evidence="5 6">OL-4</strain>
    </source>
</reference>
<evidence type="ECO:0000256" key="3">
    <source>
        <dbReference type="ARBA" id="ARBA00023163"/>
    </source>
</evidence>
<accession>A0A0E4GB92</accession>
<dbReference type="AlphaFoldDB" id="A0A0E4GB92"/>
<evidence type="ECO:0000313" key="6">
    <source>
        <dbReference type="Proteomes" id="UP000045545"/>
    </source>
</evidence>
<dbReference type="PANTHER" id="PTHR33154">
    <property type="entry name" value="TRANSCRIPTIONAL REGULATOR, ARSR FAMILY"/>
    <property type="match status" value="1"/>
</dbReference>
<dbReference type="Pfam" id="PF01022">
    <property type="entry name" value="HTH_5"/>
    <property type="match status" value="1"/>
</dbReference>
<evidence type="ECO:0000259" key="4">
    <source>
        <dbReference type="PROSITE" id="PS50987"/>
    </source>
</evidence>
<dbReference type="InterPro" id="IPR011991">
    <property type="entry name" value="ArsR-like_HTH"/>
</dbReference>
<keyword evidence="2 5" id="KW-0238">DNA-binding</keyword>
<dbReference type="InterPro" id="IPR036388">
    <property type="entry name" value="WH-like_DNA-bd_sf"/>
</dbReference>
<evidence type="ECO:0000313" key="5">
    <source>
        <dbReference type="EMBL" id="CFX84157.1"/>
    </source>
</evidence>
<dbReference type="PROSITE" id="PS50987">
    <property type="entry name" value="HTH_ARSR_2"/>
    <property type="match status" value="1"/>
</dbReference>
<protein>
    <submittedName>
        <fullName evidence="5">HTH ArsR-type DNA-binding domain</fullName>
    </submittedName>
</protein>
<dbReference type="STRING" id="690567.1995"/>
<name>A0A0E4GB92_9FIRM</name>
<dbReference type="SMART" id="SM00418">
    <property type="entry name" value="HTH_ARSR"/>
    <property type="match status" value="1"/>
</dbReference>
<dbReference type="Proteomes" id="UP000045545">
    <property type="component" value="Unassembled WGS sequence"/>
</dbReference>
<keyword evidence="3" id="KW-0804">Transcription</keyword>
<dbReference type="CDD" id="cd00090">
    <property type="entry name" value="HTH_ARSR"/>
    <property type="match status" value="1"/>
</dbReference>
<dbReference type="InterPro" id="IPR036390">
    <property type="entry name" value="WH_DNA-bd_sf"/>
</dbReference>
<keyword evidence="6" id="KW-1185">Reference proteome</keyword>
<organism evidence="5 6">
    <name type="scientific">Syntrophomonas zehnderi OL-4</name>
    <dbReference type="NCBI Taxonomy" id="690567"/>
    <lineage>
        <taxon>Bacteria</taxon>
        <taxon>Bacillati</taxon>
        <taxon>Bacillota</taxon>
        <taxon>Clostridia</taxon>
        <taxon>Eubacteriales</taxon>
        <taxon>Syntrophomonadaceae</taxon>
        <taxon>Syntrophomonas</taxon>
    </lineage>
</organism>
<evidence type="ECO:0000256" key="2">
    <source>
        <dbReference type="ARBA" id="ARBA00023125"/>
    </source>
</evidence>
<sequence length="101" mass="11615">MINTVKISKVLGDPIRYKILLMIVNHAEQGVAGYSNPAGGICNCQLMDTFDMIQSRVSYHMKELVEADLVREVPEGKWKYYFPNTEVIKAYIRQLESDFKL</sequence>
<gene>
    <name evidence="5" type="ORF">1995</name>
</gene>
<dbReference type="InterPro" id="IPR051081">
    <property type="entry name" value="HTH_MetalResp_TranReg"/>
</dbReference>
<proteinExistence type="predicted"/>
<dbReference type="PANTHER" id="PTHR33154:SF18">
    <property type="entry name" value="ARSENICAL RESISTANCE OPERON REPRESSOR"/>
    <property type="match status" value="1"/>
</dbReference>
<dbReference type="SUPFAM" id="SSF46785">
    <property type="entry name" value="Winged helix' DNA-binding domain"/>
    <property type="match status" value="1"/>
</dbReference>
<keyword evidence="1" id="KW-0805">Transcription regulation</keyword>
<dbReference type="InterPro" id="IPR001845">
    <property type="entry name" value="HTH_ArsR_DNA-bd_dom"/>
</dbReference>
<evidence type="ECO:0000256" key="1">
    <source>
        <dbReference type="ARBA" id="ARBA00023015"/>
    </source>
</evidence>
<feature type="domain" description="HTH arsR-type" evidence="4">
    <location>
        <begin position="1"/>
        <end position="101"/>
    </location>
</feature>